<keyword evidence="3" id="KW-1185">Reference proteome</keyword>
<organism evidence="2 3">
    <name type="scientific">Ogataea polymorpha</name>
    <dbReference type="NCBI Taxonomy" id="460523"/>
    <lineage>
        <taxon>Eukaryota</taxon>
        <taxon>Fungi</taxon>
        <taxon>Dikarya</taxon>
        <taxon>Ascomycota</taxon>
        <taxon>Saccharomycotina</taxon>
        <taxon>Pichiomycetes</taxon>
        <taxon>Pichiales</taxon>
        <taxon>Pichiaceae</taxon>
        <taxon>Ogataea</taxon>
    </lineage>
</organism>
<evidence type="ECO:0000256" key="1">
    <source>
        <dbReference type="SAM" id="MobiDB-lite"/>
    </source>
</evidence>
<dbReference type="OrthoDB" id="4063132at2759"/>
<reference evidence="2" key="1">
    <citation type="journal article" date="2021" name="Open Biol.">
        <title>Shared evolutionary footprints suggest mitochondrial oxidative damage underlies multiple complex I losses in fungi.</title>
        <authorList>
            <person name="Schikora-Tamarit M.A."/>
            <person name="Marcet-Houben M."/>
            <person name="Nosek J."/>
            <person name="Gabaldon T."/>
        </authorList>
    </citation>
    <scope>NUCLEOTIDE SEQUENCE</scope>
    <source>
        <strain evidence="2">NCAIM Y.01608</strain>
    </source>
</reference>
<evidence type="ECO:0000313" key="3">
    <source>
        <dbReference type="Proteomes" id="UP000788993"/>
    </source>
</evidence>
<feature type="compositionally biased region" description="Polar residues" evidence="1">
    <location>
        <begin position="46"/>
        <end position="60"/>
    </location>
</feature>
<sequence length="191" mass="21120">MSLRKSLYKQSLKNTAFPVNSGDSSTEDRYWIRDWYHPQKVSKETNFSHQNIMSAQSPSGVLTPHESTPQPQQYHQASQSQTPQPSKAYGFKIKAWITVERDPYKDCINEDADTVLSLTDHPYLSSVLASKDFSASGPGGLTDADIKSAVSGTGDGNRLFSSSAQHELQESKNLADNTLSNQEDASEMKTD</sequence>
<dbReference type="EMBL" id="JAEUBD010000763">
    <property type="protein sequence ID" value="KAH3672505.1"/>
    <property type="molecule type" value="Genomic_DNA"/>
</dbReference>
<protein>
    <submittedName>
        <fullName evidence="2">Uncharacterized protein</fullName>
    </submittedName>
</protein>
<feature type="compositionally biased region" description="Polar residues" evidence="1">
    <location>
        <begin position="159"/>
        <end position="183"/>
    </location>
</feature>
<proteinExistence type="predicted"/>
<evidence type="ECO:0000313" key="2">
    <source>
        <dbReference type="EMBL" id="KAH3672505.1"/>
    </source>
</evidence>
<dbReference type="GO" id="GO:0016514">
    <property type="term" value="C:SWI/SNF complex"/>
    <property type="evidence" value="ECO:0007669"/>
    <property type="project" value="InterPro"/>
</dbReference>
<name>A0A1B7SD59_9ASCO</name>
<dbReference type="Gene3D" id="6.20.420.10">
    <property type="match status" value="1"/>
</dbReference>
<reference evidence="2" key="2">
    <citation type="submission" date="2021-01" db="EMBL/GenBank/DDBJ databases">
        <authorList>
            <person name="Schikora-Tamarit M.A."/>
        </authorList>
    </citation>
    <scope>NUCLEOTIDE SEQUENCE</scope>
    <source>
        <strain evidence="2">NCAIM Y.01608</strain>
    </source>
</reference>
<feature type="region of interest" description="Disordered" evidence="1">
    <location>
        <begin position="136"/>
        <end position="191"/>
    </location>
</feature>
<feature type="region of interest" description="Disordered" evidence="1">
    <location>
        <begin position="46"/>
        <end position="86"/>
    </location>
</feature>
<dbReference type="GO" id="GO:0006338">
    <property type="term" value="P:chromatin remodeling"/>
    <property type="evidence" value="ECO:0007669"/>
    <property type="project" value="InterPro"/>
</dbReference>
<dbReference type="Proteomes" id="UP000788993">
    <property type="component" value="Unassembled WGS sequence"/>
</dbReference>
<dbReference type="GO" id="GO:0016586">
    <property type="term" value="C:RSC-type complex"/>
    <property type="evidence" value="ECO:0007669"/>
    <property type="project" value="InterPro"/>
</dbReference>
<dbReference type="Pfam" id="PF09510">
    <property type="entry name" value="Rtt102p"/>
    <property type="match status" value="1"/>
</dbReference>
<dbReference type="RefSeq" id="XP_018209384.1">
    <property type="nucleotide sequence ID" value="XM_018354969.1"/>
</dbReference>
<dbReference type="AlphaFoldDB" id="A0A1B7SD59"/>
<dbReference type="InterPro" id="IPR018304">
    <property type="entry name" value="Rtt102"/>
</dbReference>
<gene>
    <name evidence="2" type="ORF">OGATHE_002346</name>
</gene>
<comment type="caution">
    <text evidence="2">The sequence shown here is derived from an EMBL/GenBank/DDBJ whole genome shotgun (WGS) entry which is preliminary data.</text>
</comment>
<accession>A0A1B7SD59</accession>
<feature type="compositionally biased region" description="Low complexity" evidence="1">
    <location>
        <begin position="68"/>
        <end position="84"/>
    </location>
</feature>